<keyword evidence="2" id="KW-1185">Reference proteome</keyword>
<proteinExistence type="predicted"/>
<evidence type="ECO:0000313" key="1">
    <source>
        <dbReference type="EMBL" id="KAG2088020.1"/>
    </source>
</evidence>
<dbReference type="Proteomes" id="UP000823399">
    <property type="component" value="Unassembled WGS sequence"/>
</dbReference>
<protein>
    <submittedName>
        <fullName evidence="1">Uncharacterized protein</fullName>
    </submittedName>
</protein>
<gene>
    <name evidence="1" type="ORF">F5147DRAFT_781152</name>
</gene>
<sequence>MESLSTQLRRPHTLSLPSHQVNETVIAESSDVYSISLTGRPMLEVPCSPLQGNTPISTSTANLGTAAAETDGDSSLVQRRTRRVDVWMPLHYRQHDNVLPQPPPSVPSQVAPLQEFIPPSNPTDVPTTTSMSLKSTPFRMARNVFGLVRQFFSSAPPSHDPKEAATLQDISYIPTVPLTDLDGLAEPRNSFHPYPNQSSFKLGHWYWNGSVQKSHQSFKELLDIVGRPDFDPGDVQPHITVTYLRIIRGNGHA</sequence>
<dbReference type="RefSeq" id="XP_041285409.1">
    <property type="nucleotide sequence ID" value="XM_041442583.1"/>
</dbReference>
<evidence type="ECO:0000313" key="2">
    <source>
        <dbReference type="Proteomes" id="UP000823399"/>
    </source>
</evidence>
<dbReference type="EMBL" id="JABBWM010000126">
    <property type="protein sequence ID" value="KAG2088020.1"/>
    <property type="molecule type" value="Genomic_DNA"/>
</dbReference>
<name>A0A9P7ETV3_9AGAM</name>
<reference evidence="1" key="1">
    <citation type="journal article" date="2020" name="New Phytol.">
        <title>Comparative genomics reveals dynamic genome evolution in host specialist ectomycorrhizal fungi.</title>
        <authorList>
            <person name="Lofgren L.A."/>
            <person name="Nguyen N.H."/>
            <person name="Vilgalys R."/>
            <person name="Ruytinx J."/>
            <person name="Liao H.L."/>
            <person name="Branco S."/>
            <person name="Kuo A."/>
            <person name="LaButti K."/>
            <person name="Lipzen A."/>
            <person name="Andreopoulos W."/>
            <person name="Pangilinan J."/>
            <person name="Riley R."/>
            <person name="Hundley H."/>
            <person name="Na H."/>
            <person name="Barry K."/>
            <person name="Grigoriev I.V."/>
            <person name="Stajich J.E."/>
            <person name="Kennedy P.G."/>
        </authorList>
    </citation>
    <scope>NUCLEOTIDE SEQUENCE</scope>
    <source>
        <strain evidence="1">FC423</strain>
    </source>
</reference>
<organism evidence="1 2">
    <name type="scientific">Suillus discolor</name>
    <dbReference type="NCBI Taxonomy" id="1912936"/>
    <lineage>
        <taxon>Eukaryota</taxon>
        <taxon>Fungi</taxon>
        <taxon>Dikarya</taxon>
        <taxon>Basidiomycota</taxon>
        <taxon>Agaricomycotina</taxon>
        <taxon>Agaricomycetes</taxon>
        <taxon>Agaricomycetidae</taxon>
        <taxon>Boletales</taxon>
        <taxon>Suillineae</taxon>
        <taxon>Suillaceae</taxon>
        <taxon>Suillus</taxon>
    </lineage>
</organism>
<dbReference type="GeneID" id="64704842"/>
<comment type="caution">
    <text evidence="1">The sequence shown here is derived from an EMBL/GenBank/DDBJ whole genome shotgun (WGS) entry which is preliminary data.</text>
</comment>
<dbReference type="AlphaFoldDB" id="A0A9P7ETV3"/>
<accession>A0A9P7ETV3</accession>
<dbReference type="OrthoDB" id="2691920at2759"/>